<proteinExistence type="predicted"/>
<protein>
    <submittedName>
        <fullName evidence="1">Uncharacterized protein</fullName>
    </submittedName>
</protein>
<comment type="caution">
    <text evidence="1">The sequence shown here is derived from an EMBL/GenBank/DDBJ whole genome shotgun (WGS) entry which is preliminary data.</text>
</comment>
<accession>A0A814UZZ1</accession>
<name>A0A814UZZ1_ADIRI</name>
<sequence>MTTSSPAYLLPGPSPTIDSKSPLIKQMIPTGAPAAMTVPATALHSLHNFAHHQIQFPLHRSSISSHSHQQLSRTTPTTDTFHSLTIPNPSNSNSLLTTVPTNNNNNNNNNITNNASSVFPTNNLEENGGGSGSSGHSLSQSMESINNIGFTDDEFLFYNSFVSHYFLFNIVKERCRCYRC</sequence>
<organism evidence="1 2">
    <name type="scientific">Adineta ricciae</name>
    <name type="common">Rotifer</name>
    <dbReference type="NCBI Taxonomy" id="249248"/>
    <lineage>
        <taxon>Eukaryota</taxon>
        <taxon>Metazoa</taxon>
        <taxon>Spiralia</taxon>
        <taxon>Gnathifera</taxon>
        <taxon>Rotifera</taxon>
        <taxon>Eurotatoria</taxon>
        <taxon>Bdelloidea</taxon>
        <taxon>Adinetida</taxon>
        <taxon>Adinetidae</taxon>
        <taxon>Adineta</taxon>
    </lineage>
</organism>
<gene>
    <name evidence="1" type="ORF">EDS130_LOCUS24192</name>
</gene>
<evidence type="ECO:0000313" key="2">
    <source>
        <dbReference type="Proteomes" id="UP000663852"/>
    </source>
</evidence>
<reference evidence="1" key="1">
    <citation type="submission" date="2021-02" db="EMBL/GenBank/DDBJ databases">
        <authorList>
            <person name="Nowell W R."/>
        </authorList>
    </citation>
    <scope>NUCLEOTIDE SEQUENCE</scope>
</reference>
<dbReference type="OrthoDB" id="10066607at2759"/>
<dbReference type="AlphaFoldDB" id="A0A814UZZ1"/>
<dbReference type="Proteomes" id="UP000663852">
    <property type="component" value="Unassembled WGS sequence"/>
</dbReference>
<dbReference type="EMBL" id="CAJNOJ010000136">
    <property type="protein sequence ID" value="CAF1180128.1"/>
    <property type="molecule type" value="Genomic_DNA"/>
</dbReference>
<evidence type="ECO:0000313" key="1">
    <source>
        <dbReference type="EMBL" id="CAF1180128.1"/>
    </source>
</evidence>